<dbReference type="Gene3D" id="3.40.50.1820">
    <property type="entry name" value="alpha/beta hydrolase"/>
    <property type="match status" value="1"/>
</dbReference>
<dbReference type="EMBL" id="ML992674">
    <property type="protein sequence ID" value="KAF2212075.1"/>
    <property type="molecule type" value="Genomic_DNA"/>
</dbReference>
<name>A0A6A6FF96_9PEZI</name>
<sequence length="207" mass="22321">MPASPSQSPHGISAPLTPRSPSMIPERPQTVAYALCDSPTGLLAYTMDAILPTSPDSSASLFSNSASSQSAWTPTALIDWCMLYWLPGPEVAFRWLMNSAPVVPTLWRSYSPVPLGISHFGSHEQPHSGARWAESYHRVLLFRSRSGSARFPAWERPAEMVADIRELAGLLAQEVYGGFTTSSPGSMGPPQTVSLSSYVGLPPGRGY</sequence>
<dbReference type="GO" id="GO:0097176">
    <property type="term" value="P:epoxide metabolic process"/>
    <property type="evidence" value="ECO:0007669"/>
    <property type="project" value="TreeGrafter"/>
</dbReference>
<dbReference type="Proteomes" id="UP000799539">
    <property type="component" value="Unassembled WGS sequence"/>
</dbReference>
<comment type="similarity">
    <text evidence="1">Belongs to the peptidase S33 family.</text>
</comment>
<organism evidence="4 5">
    <name type="scientific">Cercospora zeae-maydis SCOH1-5</name>
    <dbReference type="NCBI Taxonomy" id="717836"/>
    <lineage>
        <taxon>Eukaryota</taxon>
        <taxon>Fungi</taxon>
        <taxon>Dikarya</taxon>
        <taxon>Ascomycota</taxon>
        <taxon>Pezizomycotina</taxon>
        <taxon>Dothideomycetes</taxon>
        <taxon>Dothideomycetidae</taxon>
        <taxon>Mycosphaerellales</taxon>
        <taxon>Mycosphaerellaceae</taxon>
        <taxon>Cercospora</taxon>
    </lineage>
</organism>
<accession>A0A6A6FF96</accession>
<feature type="region of interest" description="Disordered" evidence="3">
    <location>
        <begin position="1"/>
        <end position="23"/>
    </location>
</feature>
<dbReference type="InterPro" id="IPR029058">
    <property type="entry name" value="AB_hydrolase_fold"/>
</dbReference>
<dbReference type="GO" id="GO:0004301">
    <property type="term" value="F:epoxide hydrolase activity"/>
    <property type="evidence" value="ECO:0007669"/>
    <property type="project" value="TreeGrafter"/>
</dbReference>
<protein>
    <submittedName>
        <fullName evidence="4">Uncharacterized protein</fullName>
    </submittedName>
</protein>
<keyword evidence="5" id="KW-1185">Reference proteome</keyword>
<proteinExistence type="inferred from homology"/>
<dbReference type="PANTHER" id="PTHR21661">
    <property type="entry name" value="EPOXIDE HYDROLASE 1-RELATED"/>
    <property type="match status" value="1"/>
</dbReference>
<dbReference type="OrthoDB" id="7130006at2759"/>
<evidence type="ECO:0000256" key="2">
    <source>
        <dbReference type="ARBA" id="ARBA00022801"/>
    </source>
</evidence>
<dbReference type="PANTHER" id="PTHR21661:SF71">
    <property type="entry name" value="EPOXIDE HYDROLASE N-TERMINAL DOMAIN-CONTAINING PROTEIN"/>
    <property type="match status" value="1"/>
</dbReference>
<dbReference type="AlphaFoldDB" id="A0A6A6FF96"/>
<evidence type="ECO:0000313" key="4">
    <source>
        <dbReference type="EMBL" id="KAF2212075.1"/>
    </source>
</evidence>
<evidence type="ECO:0000313" key="5">
    <source>
        <dbReference type="Proteomes" id="UP000799539"/>
    </source>
</evidence>
<evidence type="ECO:0000256" key="3">
    <source>
        <dbReference type="SAM" id="MobiDB-lite"/>
    </source>
</evidence>
<reference evidence="4" key="1">
    <citation type="journal article" date="2020" name="Stud. Mycol.">
        <title>101 Dothideomycetes genomes: a test case for predicting lifestyles and emergence of pathogens.</title>
        <authorList>
            <person name="Haridas S."/>
            <person name="Albert R."/>
            <person name="Binder M."/>
            <person name="Bloem J."/>
            <person name="Labutti K."/>
            <person name="Salamov A."/>
            <person name="Andreopoulos B."/>
            <person name="Baker S."/>
            <person name="Barry K."/>
            <person name="Bills G."/>
            <person name="Bluhm B."/>
            <person name="Cannon C."/>
            <person name="Castanera R."/>
            <person name="Culley D."/>
            <person name="Daum C."/>
            <person name="Ezra D."/>
            <person name="Gonzalez J."/>
            <person name="Henrissat B."/>
            <person name="Kuo A."/>
            <person name="Liang C."/>
            <person name="Lipzen A."/>
            <person name="Lutzoni F."/>
            <person name="Magnuson J."/>
            <person name="Mondo S."/>
            <person name="Nolan M."/>
            <person name="Ohm R."/>
            <person name="Pangilinan J."/>
            <person name="Park H.-J."/>
            <person name="Ramirez L."/>
            <person name="Alfaro M."/>
            <person name="Sun H."/>
            <person name="Tritt A."/>
            <person name="Yoshinaga Y."/>
            <person name="Zwiers L.-H."/>
            <person name="Turgeon B."/>
            <person name="Goodwin S."/>
            <person name="Spatafora J."/>
            <person name="Crous P."/>
            <person name="Grigoriev I."/>
        </authorList>
    </citation>
    <scope>NUCLEOTIDE SEQUENCE</scope>
    <source>
        <strain evidence="4">SCOH1-5</strain>
    </source>
</reference>
<dbReference type="SUPFAM" id="SSF53474">
    <property type="entry name" value="alpha/beta-Hydrolases"/>
    <property type="match status" value="1"/>
</dbReference>
<evidence type="ECO:0000256" key="1">
    <source>
        <dbReference type="ARBA" id="ARBA00010088"/>
    </source>
</evidence>
<keyword evidence="2" id="KW-0378">Hydrolase</keyword>
<gene>
    <name evidence="4" type="ORF">CERZMDRAFT_90833</name>
</gene>
<feature type="compositionally biased region" description="Polar residues" evidence="3">
    <location>
        <begin position="1"/>
        <end position="10"/>
    </location>
</feature>